<evidence type="ECO:0000259" key="4">
    <source>
        <dbReference type="Pfam" id="PF01420"/>
    </source>
</evidence>
<reference evidence="5 6" key="1">
    <citation type="submission" date="2024-11" db="EMBL/GenBank/DDBJ databases">
        <title>Draft genome sequences of two bacteria associated to sugarcane roots in Colombia.</title>
        <authorList>
            <person name="Pardo-Diaz S."/>
            <person name="Masmela-Mendoza J."/>
            <person name="Delgadillo-Duran P."/>
            <person name="Bautista E.J."/>
            <person name="Rojas-Tapias D.F."/>
        </authorList>
    </citation>
    <scope>NUCLEOTIDE SEQUENCE [LARGE SCALE GENOMIC DNA]</scope>
    <source>
        <strain evidence="5 6">Ap18</strain>
    </source>
</reference>
<dbReference type="EC" id="3.1.21.-" evidence="5"/>
<protein>
    <submittedName>
        <fullName evidence="5">Restriction endonuclease subunit S</fullName>
        <ecNumber evidence="5">3.1.21.-</ecNumber>
    </submittedName>
</protein>
<accession>A0ABW8VKR3</accession>
<dbReference type="PANTHER" id="PTHR30408:SF12">
    <property type="entry name" value="TYPE I RESTRICTION ENZYME MJAVIII SPECIFICITY SUBUNIT"/>
    <property type="match status" value="1"/>
</dbReference>
<feature type="domain" description="Type I restriction modification DNA specificity" evidence="4">
    <location>
        <begin position="215"/>
        <end position="386"/>
    </location>
</feature>
<dbReference type="GO" id="GO:0016787">
    <property type="term" value="F:hydrolase activity"/>
    <property type="evidence" value="ECO:0007669"/>
    <property type="project" value="UniProtKB-KW"/>
</dbReference>
<keyword evidence="5" id="KW-0255">Endonuclease</keyword>
<keyword evidence="5" id="KW-0540">Nuclease</keyword>
<keyword evidence="6" id="KW-1185">Reference proteome</keyword>
<evidence type="ECO:0000313" key="6">
    <source>
        <dbReference type="Proteomes" id="UP001628281"/>
    </source>
</evidence>
<organism evidence="5 6">
    <name type="scientific">Azospirillum argentinense</name>
    <dbReference type="NCBI Taxonomy" id="2970906"/>
    <lineage>
        <taxon>Bacteria</taxon>
        <taxon>Pseudomonadati</taxon>
        <taxon>Pseudomonadota</taxon>
        <taxon>Alphaproteobacteria</taxon>
        <taxon>Rhodospirillales</taxon>
        <taxon>Azospirillaceae</taxon>
        <taxon>Azospirillum</taxon>
    </lineage>
</organism>
<dbReference type="SUPFAM" id="SSF116734">
    <property type="entry name" value="DNA methylase specificity domain"/>
    <property type="match status" value="2"/>
</dbReference>
<dbReference type="CDD" id="cd17276">
    <property type="entry name" value="RMtype1_S_Sau1132ORF3780P-TRD1-CR1_like"/>
    <property type="match status" value="1"/>
</dbReference>
<proteinExistence type="inferred from homology"/>
<dbReference type="Proteomes" id="UP001628281">
    <property type="component" value="Unassembled WGS sequence"/>
</dbReference>
<evidence type="ECO:0000313" key="5">
    <source>
        <dbReference type="EMBL" id="MFL7905913.1"/>
    </source>
</evidence>
<name>A0ABW8VKR3_9PROT</name>
<feature type="domain" description="Type I restriction modification DNA specificity" evidence="4">
    <location>
        <begin position="7"/>
        <end position="183"/>
    </location>
</feature>
<dbReference type="Gene3D" id="3.90.220.20">
    <property type="entry name" value="DNA methylase specificity domains"/>
    <property type="match status" value="2"/>
</dbReference>
<dbReference type="CDD" id="cd17524">
    <property type="entry name" value="RMtype1_S_EcoUTORF5051P-TRD2-CR2_like"/>
    <property type="match status" value="1"/>
</dbReference>
<keyword evidence="2" id="KW-0680">Restriction system</keyword>
<dbReference type="Gene3D" id="1.10.287.1120">
    <property type="entry name" value="Bipartite methylase S protein"/>
    <property type="match status" value="1"/>
</dbReference>
<dbReference type="PANTHER" id="PTHR30408">
    <property type="entry name" value="TYPE-1 RESTRICTION ENZYME ECOKI SPECIFICITY PROTEIN"/>
    <property type="match status" value="1"/>
</dbReference>
<dbReference type="GO" id="GO:0004519">
    <property type="term" value="F:endonuclease activity"/>
    <property type="evidence" value="ECO:0007669"/>
    <property type="project" value="UniProtKB-KW"/>
</dbReference>
<evidence type="ECO:0000256" key="2">
    <source>
        <dbReference type="ARBA" id="ARBA00022747"/>
    </source>
</evidence>
<evidence type="ECO:0000256" key="1">
    <source>
        <dbReference type="ARBA" id="ARBA00010923"/>
    </source>
</evidence>
<dbReference type="InterPro" id="IPR044946">
    <property type="entry name" value="Restrct_endonuc_typeI_TRD_sf"/>
</dbReference>
<dbReference type="InterPro" id="IPR052021">
    <property type="entry name" value="Type-I_RS_S_subunit"/>
</dbReference>
<dbReference type="RefSeq" id="WP_407826016.1">
    <property type="nucleotide sequence ID" value="NZ_JBJLSN010000108.1"/>
</dbReference>
<gene>
    <name evidence="5" type="ORF">ACJ41P_32650</name>
</gene>
<evidence type="ECO:0000256" key="3">
    <source>
        <dbReference type="ARBA" id="ARBA00023125"/>
    </source>
</evidence>
<sequence length="422" mass="46475">MSGSPASWPLVKIGDIARVKAGATPSREKKELYFSESGHPWVKTGDLTDGLLYETAERITEKAIADTSCEIHPPGTVLVAMYGGFQQIGRTGILQMHAATNQAVSAILANRQRVLPRFLNYCFVYSRPAWKKIAASSRKDPNITKQDILDFQIPLPPLSEQRRIAEILSSVDEAIAVTQAVIEQTRTVKQSVLNHLLSKGIRHTRFKQTEIGVLPETWKVVCVSDILTDSRYGLNTPLTSEPLGVPVLRMGNIVDHALDFGSLKYAELTKADAEKYSIRRGDILFNRTNSRELVGKLAVVNEKIDASFASYIIRLRTDHTQSDPWFLHAILSSPTYQDYLRSIATPGASQANINANKLGKVMVPLPPVAEQILIVANLKSFDEAVSASTARMSALQRIKFALMADLLTGRKRVTADALSPAV</sequence>
<dbReference type="Pfam" id="PF01420">
    <property type="entry name" value="Methylase_S"/>
    <property type="match status" value="2"/>
</dbReference>
<comment type="similarity">
    <text evidence="1">Belongs to the type-I restriction system S methylase family.</text>
</comment>
<keyword evidence="3" id="KW-0238">DNA-binding</keyword>
<comment type="caution">
    <text evidence="5">The sequence shown here is derived from an EMBL/GenBank/DDBJ whole genome shotgun (WGS) entry which is preliminary data.</text>
</comment>
<keyword evidence="5" id="KW-0378">Hydrolase</keyword>
<dbReference type="EMBL" id="JBJLSN010000108">
    <property type="protein sequence ID" value="MFL7905913.1"/>
    <property type="molecule type" value="Genomic_DNA"/>
</dbReference>
<dbReference type="InterPro" id="IPR000055">
    <property type="entry name" value="Restrct_endonuc_typeI_TRD"/>
</dbReference>